<evidence type="ECO:0000313" key="2">
    <source>
        <dbReference type="EMBL" id="HGW91544.1"/>
    </source>
</evidence>
<dbReference type="Gene3D" id="2.60.40.10">
    <property type="entry name" value="Immunoglobulins"/>
    <property type="match status" value="1"/>
</dbReference>
<dbReference type="Gene3D" id="3.20.110.20">
    <property type="match status" value="1"/>
</dbReference>
<feature type="domain" description="Carbohydrate binding module family 25" evidence="1">
    <location>
        <begin position="688"/>
        <end position="770"/>
    </location>
</feature>
<evidence type="ECO:0000259" key="1">
    <source>
        <dbReference type="SMART" id="SM01066"/>
    </source>
</evidence>
<dbReference type="InterPro" id="IPR005085">
    <property type="entry name" value="CBM25"/>
</dbReference>
<accession>A0A7C4Y9K6</accession>
<name>A0A7C4Y9K6_UNCW3</name>
<comment type="caution">
    <text evidence="2">The sequence shown here is derived from an EMBL/GenBank/DDBJ whole genome shotgun (WGS) entry which is preliminary data.</text>
</comment>
<proteinExistence type="predicted"/>
<gene>
    <name evidence="2" type="ORF">ENV67_03265</name>
</gene>
<dbReference type="EMBL" id="DTHG01000037">
    <property type="protein sequence ID" value="HGW91544.1"/>
    <property type="molecule type" value="Genomic_DNA"/>
</dbReference>
<dbReference type="GO" id="GO:2001070">
    <property type="term" value="F:starch binding"/>
    <property type="evidence" value="ECO:0007669"/>
    <property type="project" value="InterPro"/>
</dbReference>
<sequence>MILILIFSGTAKIAFLHHGNQSFSDNGSYALRYGMEGYIGNSYHRIFDTHEYYNVPLDIHISGTLLQSYAFLRNDNDLINRMKGSLVDILGGFYAEHISPYVDIELNRFALYYEKIIDSSIVKKPGWQNYPTVIWIPERVWKSEAIMPYSLIDVLNQEYGKYDDNGKYIAPCIVIDDAAQWINSLSIDTRKVYKLIDQSGDYVFVVFIDSDARNNMVWNDISNPSNPLHQELVALSNDTDQQKVIIYGDDWEKAAGVAGWDFGQAGAPSNSYDHNISWIKSQNWIQPVHICEVAKWWGSDIVNGYSPGSVPEIYWNQLQYSAYSELHSWTGGTYDNWYYDFKNTIAYGCDSSIDMNSNSKRGDYEDLWKWGREKLITTGDNNISRLGWIVLTGMLYETAWHTGPGGSLVYWGKNLWNHTRYAGGFWYGSQWLSFCDTLTKVMIDSTDVDGDGLREYEIYNNKILLIFEKRGGRALWVFSSDTTSSSNLFSNWGGEGDWDDGGHWGLFHDTQGWNSYFAVYPESTGDYKGLRFVEAYSANGDSSWDLTKRFLLKMNKNYVKCKYSSGFTNWTKSMITPDAFNVINRLNPVDFLWGVSDSGWMFAGFKNKETNVKGVYMWGSGNGLTFHNLGISSAGSYMAELGGRNGNYEFYFYYGKGEPEIDTTGPGDLEGPIIYGTDFFPNISILPEDSVKVITYTMDPSGIKNVYLHWGISPNPWEDIPMQKDSNFYFAYLPPKPYGTKVEFVIHSIDSSGRESWDNNNGKNYSYTVGLIEFLMDGELERIANIISENPSMHLWAYYYEDSGELYVATEAAGDGNDAFNNDHFIFISSSVDTLVPAPWAKTGSVFNFDAYLADENDNNYSSWYDSNTVVLSFPHATGSVLEGVFRLKDFYGIIPEKIYLAVGTYETNDGGTLQWQIPRPSSYDGNIDLNEVVQLSLTGINEERKNFIKGNVFYKRIKLIPNFTGYADIQIYDISGRKVFSRKIFLKKNEIFYIDEGLKPGFYFISFNGKGNEKILLLR</sequence>
<protein>
    <recommendedName>
        <fullName evidence="1">Carbohydrate binding module family 25 domain-containing protein</fullName>
    </recommendedName>
</protein>
<organism evidence="2">
    <name type="scientific">candidate division WOR-3 bacterium</name>
    <dbReference type="NCBI Taxonomy" id="2052148"/>
    <lineage>
        <taxon>Bacteria</taxon>
        <taxon>Bacteria division WOR-3</taxon>
    </lineage>
</organism>
<reference evidence="2" key="1">
    <citation type="journal article" date="2020" name="mSystems">
        <title>Genome- and Community-Level Interaction Insights into Carbon Utilization and Element Cycling Functions of Hydrothermarchaeota in Hydrothermal Sediment.</title>
        <authorList>
            <person name="Zhou Z."/>
            <person name="Liu Y."/>
            <person name="Xu W."/>
            <person name="Pan J."/>
            <person name="Luo Z.H."/>
            <person name="Li M."/>
        </authorList>
    </citation>
    <scope>NUCLEOTIDE SEQUENCE [LARGE SCALE GENOMIC DNA]</scope>
    <source>
        <strain evidence="2">SpSt-780</strain>
    </source>
</reference>
<dbReference type="SMART" id="SM01066">
    <property type="entry name" value="CBM_25"/>
    <property type="match status" value="1"/>
</dbReference>
<dbReference type="InterPro" id="IPR013783">
    <property type="entry name" value="Ig-like_fold"/>
</dbReference>
<dbReference type="AlphaFoldDB" id="A0A7C4Y9K6"/>